<gene>
    <name evidence="8" type="ORF">FC26_GL000426</name>
</gene>
<evidence type="ECO:0000256" key="3">
    <source>
        <dbReference type="ARBA" id="ARBA00023295"/>
    </source>
</evidence>
<dbReference type="Pfam" id="PF04616">
    <property type="entry name" value="Glyco_hydro_43"/>
    <property type="match status" value="1"/>
</dbReference>
<evidence type="ECO:0000313" key="9">
    <source>
        <dbReference type="Proteomes" id="UP000051733"/>
    </source>
</evidence>
<dbReference type="InterPro" id="IPR051795">
    <property type="entry name" value="Glycosyl_Hydrlase_43"/>
</dbReference>
<evidence type="ECO:0000259" key="7">
    <source>
        <dbReference type="Pfam" id="PF17851"/>
    </source>
</evidence>
<dbReference type="InterPro" id="IPR023296">
    <property type="entry name" value="Glyco_hydro_beta-prop_sf"/>
</dbReference>
<dbReference type="Pfam" id="PF17851">
    <property type="entry name" value="GH43_C2"/>
    <property type="match status" value="1"/>
</dbReference>
<dbReference type="InterPro" id="IPR041542">
    <property type="entry name" value="GH43_C2"/>
</dbReference>
<feature type="site" description="Important for catalytic activity, responsible for pKa modulation of the active site Glu and correct orientation of both the proton donor and substrate" evidence="5">
    <location>
        <position position="136"/>
    </location>
</feature>
<dbReference type="EMBL" id="AYYY01000061">
    <property type="protein sequence ID" value="KRM60937.1"/>
    <property type="molecule type" value="Genomic_DNA"/>
</dbReference>
<name>A0A0R2ABA9_9LACO</name>
<keyword evidence="3 6" id="KW-0326">Glycosidase</keyword>
<dbReference type="InterPro" id="IPR013320">
    <property type="entry name" value="ConA-like_dom_sf"/>
</dbReference>
<sequence length="524" mass="59228">MQYFVNEKSDFMVKVANPTLQGFNPDPCLFRGKDSYYILVSTFEFMPGIRVYQSDDLVNWRYETSILTDIDLTGNTRGCSIWAPYAAYHDGKYYVIYTDVKSTRVPYKDVNNYIITADSINGPWSTPKYINSSGFDPSIFFDDDGRVYFLNEYWDYRLKTHNKSAGILMQELDAQTLDLLGTPQILFNGTAAQKTEAPEIYRHNGYYYLLTAEGGTEAGHRVTVARSKAITGPYEVDPQTPMLTSKDDPTLTLQCSGHASIVHDDDDNWYMAHLTTRPLRDDVTLLGRETAIQNVTWTTDDWLRLSNQTNQPADYYEVPVDTPVIPIQHAFDNDFGGPELNFERWNTLRKMPTADWLQFTGTGLEIAGGQSLQSEFDQHLVATRQTDFNFTATTTVAFNPTTYMQLAGMALYLDIDNYLFLAVTHDEQLGRCITVLQAQKGDFQIVTDPIAIHSQDITLQVTVNGLTGTLAFTDGEQQITVLDNVALDFLSGGFTGNFIALDTIDMGQYNRAKAQFKSFHYQPK</sequence>
<organism evidence="8 9">
    <name type="scientific">Paucilactobacillus vaccinostercus DSM 20634</name>
    <dbReference type="NCBI Taxonomy" id="1423813"/>
    <lineage>
        <taxon>Bacteria</taxon>
        <taxon>Bacillati</taxon>
        <taxon>Bacillota</taxon>
        <taxon>Bacilli</taxon>
        <taxon>Lactobacillales</taxon>
        <taxon>Lactobacillaceae</taxon>
        <taxon>Paucilactobacillus</taxon>
    </lineage>
</organism>
<evidence type="ECO:0000256" key="4">
    <source>
        <dbReference type="PIRSR" id="PIRSR606710-1"/>
    </source>
</evidence>
<evidence type="ECO:0000256" key="5">
    <source>
        <dbReference type="PIRSR" id="PIRSR606710-2"/>
    </source>
</evidence>
<dbReference type="PATRIC" id="fig|1423813.3.peg.435"/>
<dbReference type="STRING" id="1423813.FC26_GL000426"/>
<comment type="caution">
    <text evidence="8">The sequence shown here is derived from an EMBL/GenBank/DDBJ whole genome shotgun (WGS) entry which is preliminary data.</text>
</comment>
<dbReference type="GO" id="GO:0005975">
    <property type="term" value="P:carbohydrate metabolic process"/>
    <property type="evidence" value="ECO:0007669"/>
    <property type="project" value="InterPro"/>
</dbReference>
<dbReference type="Gene3D" id="2.115.10.20">
    <property type="entry name" value="Glycosyl hydrolase domain, family 43"/>
    <property type="match status" value="1"/>
</dbReference>
<dbReference type="PANTHER" id="PTHR42812">
    <property type="entry name" value="BETA-XYLOSIDASE"/>
    <property type="match status" value="1"/>
</dbReference>
<dbReference type="InterPro" id="IPR006710">
    <property type="entry name" value="Glyco_hydro_43"/>
</dbReference>
<evidence type="ECO:0000313" key="8">
    <source>
        <dbReference type="EMBL" id="KRM60937.1"/>
    </source>
</evidence>
<feature type="active site" description="Proton donor" evidence="4">
    <location>
        <position position="196"/>
    </location>
</feature>
<dbReference type="Gene3D" id="2.60.120.200">
    <property type="match status" value="1"/>
</dbReference>
<dbReference type="AlphaFoldDB" id="A0A0R2ABA9"/>
<dbReference type="PANTHER" id="PTHR42812:SF12">
    <property type="entry name" value="BETA-XYLOSIDASE-RELATED"/>
    <property type="match status" value="1"/>
</dbReference>
<reference evidence="8 9" key="1">
    <citation type="journal article" date="2015" name="Genome Announc.">
        <title>Expanding the biotechnology potential of lactobacilli through comparative genomics of 213 strains and associated genera.</title>
        <authorList>
            <person name="Sun Z."/>
            <person name="Harris H.M."/>
            <person name="McCann A."/>
            <person name="Guo C."/>
            <person name="Argimon S."/>
            <person name="Zhang W."/>
            <person name="Yang X."/>
            <person name="Jeffery I.B."/>
            <person name="Cooney J.C."/>
            <person name="Kagawa T.F."/>
            <person name="Liu W."/>
            <person name="Song Y."/>
            <person name="Salvetti E."/>
            <person name="Wrobel A."/>
            <person name="Rasinkangas P."/>
            <person name="Parkhill J."/>
            <person name="Rea M.C."/>
            <person name="O'Sullivan O."/>
            <person name="Ritari J."/>
            <person name="Douillard F.P."/>
            <person name="Paul Ross R."/>
            <person name="Yang R."/>
            <person name="Briner A.E."/>
            <person name="Felis G.E."/>
            <person name="de Vos W.M."/>
            <person name="Barrangou R."/>
            <person name="Klaenhammer T.R."/>
            <person name="Caufield P.W."/>
            <person name="Cui Y."/>
            <person name="Zhang H."/>
            <person name="O'Toole P.W."/>
        </authorList>
    </citation>
    <scope>NUCLEOTIDE SEQUENCE [LARGE SCALE GENOMIC DNA]</scope>
    <source>
        <strain evidence="8 9">DSM 20634</strain>
    </source>
</reference>
<dbReference type="GO" id="GO:0004553">
    <property type="term" value="F:hydrolase activity, hydrolyzing O-glycosyl compounds"/>
    <property type="evidence" value="ECO:0007669"/>
    <property type="project" value="InterPro"/>
</dbReference>
<proteinExistence type="inferred from homology"/>
<keyword evidence="2 6" id="KW-0378">Hydrolase</keyword>
<feature type="active site" description="Proton acceptor" evidence="4">
    <location>
        <position position="26"/>
    </location>
</feature>
<protein>
    <submittedName>
        <fullName evidence="8">Glycosyl hydrolase family 43</fullName>
    </submittedName>
</protein>
<dbReference type="Proteomes" id="UP000051733">
    <property type="component" value="Unassembled WGS sequence"/>
</dbReference>
<dbReference type="SUPFAM" id="SSF49899">
    <property type="entry name" value="Concanavalin A-like lectins/glucanases"/>
    <property type="match status" value="1"/>
</dbReference>
<comment type="similarity">
    <text evidence="1 6">Belongs to the glycosyl hydrolase 43 family.</text>
</comment>
<dbReference type="CDD" id="cd09000">
    <property type="entry name" value="GH43_SXA-like"/>
    <property type="match status" value="1"/>
</dbReference>
<keyword evidence="9" id="KW-1185">Reference proteome</keyword>
<dbReference type="SUPFAM" id="SSF75005">
    <property type="entry name" value="Arabinanase/levansucrase/invertase"/>
    <property type="match status" value="1"/>
</dbReference>
<evidence type="ECO:0000256" key="2">
    <source>
        <dbReference type="ARBA" id="ARBA00022801"/>
    </source>
</evidence>
<feature type="domain" description="Beta-xylosidase C-terminal Concanavalin A-like" evidence="7">
    <location>
        <begin position="334"/>
        <end position="522"/>
    </location>
</feature>
<evidence type="ECO:0000256" key="1">
    <source>
        <dbReference type="ARBA" id="ARBA00009865"/>
    </source>
</evidence>
<evidence type="ECO:0000256" key="6">
    <source>
        <dbReference type="RuleBase" id="RU361187"/>
    </source>
</evidence>
<accession>A0A0R2ABA9</accession>